<proteinExistence type="predicted"/>
<sequence length="109" mass="13000">MSDFLNDPLEHLVVDKIHDVYKVHTFKLQLWYDEGEVKPVDLKSFIEKYESILHYKTTIRPNRVADHAQFTWYNIIHNDDKDEKYPCGFQYIHESGWKLGGVLNGLEQF</sequence>
<reference evidence="1" key="1">
    <citation type="submission" date="2018-05" db="EMBL/GenBank/DDBJ databases">
        <authorList>
            <person name="Lanie J.A."/>
            <person name="Ng W.-L."/>
            <person name="Kazmierczak K.M."/>
            <person name="Andrzejewski T.M."/>
            <person name="Davidsen T.M."/>
            <person name="Wayne K.J."/>
            <person name="Tettelin H."/>
            <person name="Glass J.I."/>
            <person name="Rusch D."/>
            <person name="Podicherti R."/>
            <person name="Tsui H.-C.T."/>
            <person name="Winkler M.E."/>
        </authorList>
    </citation>
    <scope>NUCLEOTIDE SEQUENCE</scope>
</reference>
<dbReference type="AlphaFoldDB" id="A0A383ESS9"/>
<protein>
    <submittedName>
        <fullName evidence="1">Uncharacterized protein</fullName>
    </submittedName>
</protein>
<evidence type="ECO:0000313" key="1">
    <source>
        <dbReference type="EMBL" id="SVE59624.1"/>
    </source>
</evidence>
<feature type="non-terminal residue" evidence="1">
    <location>
        <position position="109"/>
    </location>
</feature>
<organism evidence="1">
    <name type="scientific">marine metagenome</name>
    <dbReference type="NCBI Taxonomy" id="408172"/>
    <lineage>
        <taxon>unclassified sequences</taxon>
        <taxon>metagenomes</taxon>
        <taxon>ecological metagenomes</taxon>
    </lineage>
</organism>
<accession>A0A383ESS9</accession>
<gene>
    <name evidence="1" type="ORF">METZ01_LOCUS512478</name>
</gene>
<name>A0A383ESS9_9ZZZZ</name>
<dbReference type="EMBL" id="UINC01228350">
    <property type="protein sequence ID" value="SVE59624.1"/>
    <property type="molecule type" value="Genomic_DNA"/>
</dbReference>